<dbReference type="PROSITE" id="PS51257">
    <property type="entry name" value="PROKAR_LIPOPROTEIN"/>
    <property type="match status" value="1"/>
</dbReference>
<dbReference type="GO" id="GO:0030170">
    <property type="term" value="F:pyridoxal phosphate binding"/>
    <property type="evidence" value="ECO:0007669"/>
    <property type="project" value="InterPro"/>
</dbReference>
<comment type="caution">
    <text evidence="2">The sequence shown here is derived from an EMBL/GenBank/DDBJ whole genome shotgun (WGS) entry which is preliminary data.</text>
</comment>
<dbReference type="Pfam" id="PF03473">
    <property type="entry name" value="MOSC"/>
    <property type="match status" value="1"/>
</dbReference>
<dbReference type="InterPro" id="IPR052716">
    <property type="entry name" value="MOSC_domain"/>
</dbReference>
<evidence type="ECO:0000313" key="2">
    <source>
        <dbReference type="EMBL" id="PRY21139.1"/>
    </source>
</evidence>
<sequence>MTGRLAHIVRHPIKSIGWEPLPAATLAAGCVLPGDRRWAVAHDAAAFDGQPDGWHAKRNFVRGVAAPQLMAVRATTSENSDTVTLTHPNAPVLDIEPDTEQGSHALVAWLAPLWPDTRPAASRIVKTTAQAMTDVPDPFVSILNLSSLRALGQRLNQDLSIHRFRGNLWLDGFAPWEEFDWIGRSIRIGDAVLRIDERITRCNATKYNPETGREDLDTLGALEAGYGHRDFGVYATVVDGGPIRIGDRAEPE</sequence>
<name>A0A2T0RJ04_9RHOB</name>
<dbReference type="GO" id="GO:0030151">
    <property type="term" value="F:molybdenum ion binding"/>
    <property type="evidence" value="ECO:0007669"/>
    <property type="project" value="InterPro"/>
</dbReference>
<dbReference type="RefSeq" id="WP_106206897.1">
    <property type="nucleotide sequence ID" value="NZ_PVTD01000010.1"/>
</dbReference>
<dbReference type="SUPFAM" id="SSF50800">
    <property type="entry name" value="PK beta-barrel domain-like"/>
    <property type="match status" value="1"/>
</dbReference>
<dbReference type="PANTHER" id="PTHR36930:SF1">
    <property type="entry name" value="MOSC DOMAIN-CONTAINING PROTEIN"/>
    <property type="match status" value="1"/>
</dbReference>
<dbReference type="Proteomes" id="UP000239480">
    <property type="component" value="Unassembled WGS sequence"/>
</dbReference>
<evidence type="ECO:0000313" key="3">
    <source>
        <dbReference type="Proteomes" id="UP000239480"/>
    </source>
</evidence>
<protein>
    <recommendedName>
        <fullName evidence="1">MOSC domain-containing protein</fullName>
    </recommendedName>
</protein>
<dbReference type="PROSITE" id="PS51340">
    <property type="entry name" value="MOSC"/>
    <property type="match status" value="1"/>
</dbReference>
<dbReference type="Gene3D" id="2.40.33.20">
    <property type="entry name" value="PK beta-barrel domain-like"/>
    <property type="match status" value="1"/>
</dbReference>
<dbReference type="AlphaFoldDB" id="A0A2T0RJ04"/>
<evidence type="ECO:0000259" key="1">
    <source>
        <dbReference type="PROSITE" id="PS51340"/>
    </source>
</evidence>
<dbReference type="GO" id="GO:0003824">
    <property type="term" value="F:catalytic activity"/>
    <property type="evidence" value="ECO:0007669"/>
    <property type="project" value="InterPro"/>
</dbReference>
<feature type="domain" description="MOSC" evidence="1">
    <location>
        <begin position="107"/>
        <end position="252"/>
    </location>
</feature>
<gene>
    <name evidence="2" type="ORF">CLV78_11012</name>
</gene>
<reference evidence="2 3" key="1">
    <citation type="submission" date="2018-03" db="EMBL/GenBank/DDBJ databases">
        <title>Genomic Encyclopedia of Archaeal and Bacterial Type Strains, Phase II (KMG-II): from individual species to whole genera.</title>
        <authorList>
            <person name="Goeker M."/>
        </authorList>
    </citation>
    <scope>NUCLEOTIDE SEQUENCE [LARGE SCALE GENOMIC DNA]</scope>
    <source>
        <strain evidence="2 3">DSM 29328</strain>
    </source>
</reference>
<dbReference type="OrthoDB" id="581532at2"/>
<proteinExistence type="predicted"/>
<dbReference type="EMBL" id="PVTD01000010">
    <property type="protein sequence ID" value="PRY21139.1"/>
    <property type="molecule type" value="Genomic_DNA"/>
</dbReference>
<dbReference type="PANTHER" id="PTHR36930">
    <property type="entry name" value="METAL-SULFUR CLUSTER BIOSYNTHESIS PROTEINS YUAD-RELATED"/>
    <property type="match status" value="1"/>
</dbReference>
<accession>A0A2T0RJ04</accession>
<organism evidence="2 3">
    <name type="scientific">Aliiruegeria haliotis</name>
    <dbReference type="NCBI Taxonomy" id="1280846"/>
    <lineage>
        <taxon>Bacteria</taxon>
        <taxon>Pseudomonadati</taxon>
        <taxon>Pseudomonadota</taxon>
        <taxon>Alphaproteobacteria</taxon>
        <taxon>Rhodobacterales</taxon>
        <taxon>Roseobacteraceae</taxon>
        <taxon>Aliiruegeria</taxon>
    </lineage>
</organism>
<dbReference type="InterPro" id="IPR005303">
    <property type="entry name" value="MOCOS_middle"/>
</dbReference>
<dbReference type="InterPro" id="IPR005302">
    <property type="entry name" value="MoCF_Sase_C"/>
</dbReference>
<dbReference type="Pfam" id="PF03476">
    <property type="entry name" value="MOSC_N"/>
    <property type="match status" value="1"/>
</dbReference>
<keyword evidence="3" id="KW-1185">Reference proteome</keyword>
<dbReference type="InterPro" id="IPR011037">
    <property type="entry name" value="Pyrv_Knase-like_insert_dom_sf"/>
</dbReference>